<name>A0A1Y2A3E7_9FUNG</name>
<dbReference type="EMBL" id="MCOG01000329">
    <property type="protein sequence ID" value="ORY17042.1"/>
    <property type="molecule type" value="Genomic_DNA"/>
</dbReference>
<reference evidence="2 3" key="1">
    <citation type="submission" date="2016-08" db="EMBL/GenBank/DDBJ databases">
        <title>A Parts List for Fungal Cellulosomes Revealed by Comparative Genomics.</title>
        <authorList>
            <consortium name="DOE Joint Genome Institute"/>
            <person name="Haitjema C.H."/>
            <person name="Gilmore S.P."/>
            <person name="Henske J.K."/>
            <person name="Solomon K.V."/>
            <person name="De Groot R."/>
            <person name="Kuo A."/>
            <person name="Mondo S.J."/>
            <person name="Salamov A.A."/>
            <person name="Labutti K."/>
            <person name="Zhao Z."/>
            <person name="Chiniquy J."/>
            <person name="Barry K."/>
            <person name="Brewer H.M."/>
            <person name="Purvine S.O."/>
            <person name="Wright A.T."/>
            <person name="Boxma B."/>
            <person name="Van Alen T."/>
            <person name="Hackstein J.H."/>
            <person name="Baker S.E."/>
            <person name="Grigoriev I.V."/>
            <person name="O'Malley M.A."/>
        </authorList>
    </citation>
    <scope>NUCLEOTIDE SEQUENCE [LARGE SCALE GENOMIC DNA]</scope>
    <source>
        <strain evidence="2 3">G1</strain>
    </source>
</reference>
<feature type="transmembrane region" description="Helical" evidence="1">
    <location>
        <begin position="73"/>
        <end position="94"/>
    </location>
</feature>
<sequence length="114" mass="13159">MTDVLINLPPSESKSNENTDIKTDIMNQLKKNDIACNINIGIDYRVWLDILLVVFLAIIPFGITIWYSYQPIFLNKVFPWTFISEILLLLTIVLRSKLVFQSDYISNISIISFS</sequence>
<evidence type="ECO:0000313" key="3">
    <source>
        <dbReference type="Proteomes" id="UP000193920"/>
    </source>
</evidence>
<keyword evidence="1" id="KW-1133">Transmembrane helix</keyword>
<proteinExistence type="predicted"/>
<keyword evidence="3" id="KW-1185">Reference proteome</keyword>
<gene>
    <name evidence="2" type="ORF">LY90DRAFT_517674</name>
</gene>
<organism evidence="2 3">
    <name type="scientific">Neocallimastix californiae</name>
    <dbReference type="NCBI Taxonomy" id="1754190"/>
    <lineage>
        <taxon>Eukaryota</taxon>
        <taxon>Fungi</taxon>
        <taxon>Fungi incertae sedis</taxon>
        <taxon>Chytridiomycota</taxon>
        <taxon>Chytridiomycota incertae sedis</taxon>
        <taxon>Neocallimastigomycetes</taxon>
        <taxon>Neocallimastigales</taxon>
        <taxon>Neocallimastigaceae</taxon>
        <taxon>Neocallimastix</taxon>
    </lineage>
</organism>
<feature type="transmembrane region" description="Helical" evidence="1">
    <location>
        <begin position="46"/>
        <end position="67"/>
    </location>
</feature>
<evidence type="ECO:0000313" key="2">
    <source>
        <dbReference type="EMBL" id="ORY17042.1"/>
    </source>
</evidence>
<dbReference type="Proteomes" id="UP000193920">
    <property type="component" value="Unassembled WGS sequence"/>
</dbReference>
<comment type="caution">
    <text evidence="2">The sequence shown here is derived from an EMBL/GenBank/DDBJ whole genome shotgun (WGS) entry which is preliminary data.</text>
</comment>
<accession>A0A1Y2A3E7</accession>
<keyword evidence="1" id="KW-0472">Membrane</keyword>
<keyword evidence="1" id="KW-0812">Transmembrane</keyword>
<evidence type="ECO:0000256" key="1">
    <source>
        <dbReference type="SAM" id="Phobius"/>
    </source>
</evidence>
<protein>
    <submittedName>
        <fullName evidence="2">Uncharacterized protein</fullName>
    </submittedName>
</protein>
<dbReference type="AlphaFoldDB" id="A0A1Y2A3E7"/>